<dbReference type="PANTHER" id="PTHR43065">
    <property type="entry name" value="SENSOR HISTIDINE KINASE"/>
    <property type="match status" value="1"/>
</dbReference>
<dbReference type="EMBL" id="JBHFNQ010000242">
    <property type="protein sequence ID" value="MFB2881728.1"/>
    <property type="molecule type" value="Genomic_DNA"/>
</dbReference>
<dbReference type="PROSITE" id="PS50113">
    <property type="entry name" value="PAC"/>
    <property type="match status" value="2"/>
</dbReference>
<comment type="caution">
    <text evidence="10">The sequence shown here is derived from an EMBL/GenBank/DDBJ whole genome shotgun (WGS) entry which is preliminary data.</text>
</comment>
<feature type="domain" description="PAS" evidence="8">
    <location>
        <begin position="173"/>
        <end position="244"/>
    </location>
</feature>
<feature type="domain" description="PAC" evidence="9">
    <location>
        <begin position="245"/>
        <end position="299"/>
    </location>
</feature>
<feature type="coiled-coil region" evidence="6">
    <location>
        <begin position="283"/>
        <end position="331"/>
    </location>
</feature>
<dbReference type="RefSeq" id="WP_413274701.1">
    <property type="nucleotide sequence ID" value="NZ_JBHFNQ010000242.1"/>
</dbReference>
<dbReference type="SMART" id="SM00387">
    <property type="entry name" value="HATPase_c"/>
    <property type="match status" value="1"/>
</dbReference>
<dbReference type="InterPro" id="IPR000014">
    <property type="entry name" value="PAS"/>
</dbReference>
<keyword evidence="4" id="KW-0808">Transferase</keyword>
<keyword evidence="4" id="KW-0418">Kinase</keyword>
<evidence type="ECO:0000256" key="6">
    <source>
        <dbReference type="SAM" id="Coils"/>
    </source>
</evidence>
<proteinExistence type="predicted"/>
<dbReference type="PRINTS" id="PR00344">
    <property type="entry name" value="BCTRLSENSOR"/>
</dbReference>
<evidence type="ECO:0000256" key="3">
    <source>
        <dbReference type="ARBA" id="ARBA00022553"/>
    </source>
</evidence>
<dbReference type="CDD" id="cd00082">
    <property type="entry name" value="HisKA"/>
    <property type="match status" value="1"/>
</dbReference>
<dbReference type="SUPFAM" id="SSF47384">
    <property type="entry name" value="Homodimeric domain of signal transducing histidine kinase"/>
    <property type="match status" value="1"/>
</dbReference>
<dbReference type="InterPro" id="IPR003594">
    <property type="entry name" value="HATPase_dom"/>
</dbReference>
<evidence type="ECO:0000256" key="5">
    <source>
        <dbReference type="ARBA" id="ARBA00023012"/>
    </source>
</evidence>
<reference evidence="10 11" key="1">
    <citation type="submission" date="2024-09" db="EMBL/GenBank/DDBJ databases">
        <title>Floridaenema gen nov. (Aerosakkonemataceae, Aerosakkonematales ord. nov., Cyanobacteria) from benthic tropical and subtropical fresh waters, with the description of four new species.</title>
        <authorList>
            <person name="Moretto J.A."/>
            <person name="Berthold D.E."/>
            <person name="Lefler F.W."/>
            <person name="Huang I.-S."/>
            <person name="Laughinghouse H. IV."/>
        </authorList>
    </citation>
    <scope>NUCLEOTIDE SEQUENCE [LARGE SCALE GENOMIC DNA]</scope>
    <source>
        <strain evidence="10 11">BLCC-F46</strain>
    </source>
</reference>
<evidence type="ECO:0000313" key="10">
    <source>
        <dbReference type="EMBL" id="MFB2881728.1"/>
    </source>
</evidence>
<dbReference type="InterPro" id="IPR004358">
    <property type="entry name" value="Sig_transdc_His_kin-like_C"/>
</dbReference>
<dbReference type="InterPro" id="IPR035965">
    <property type="entry name" value="PAS-like_dom_sf"/>
</dbReference>
<gene>
    <name evidence="10" type="ORF">ACE1CC_33170</name>
</gene>
<evidence type="ECO:0000313" key="11">
    <source>
        <dbReference type="Proteomes" id="UP001576774"/>
    </source>
</evidence>
<dbReference type="SUPFAM" id="SSF55785">
    <property type="entry name" value="PYP-like sensor domain (PAS domain)"/>
    <property type="match status" value="2"/>
</dbReference>
<dbReference type="InterPro" id="IPR000700">
    <property type="entry name" value="PAS-assoc_C"/>
</dbReference>
<dbReference type="Gene3D" id="3.30.565.10">
    <property type="entry name" value="Histidine kinase-like ATPase, C-terminal domain"/>
    <property type="match status" value="1"/>
</dbReference>
<dbReference type="Proteomes" id="UP001576774">
    <property type="component" value="Unassembled WGS sequence"/>
</dbReference>
<dbReference type="Gene3D" id="1.10.287.130">
    <property type="match status" value="1"/>
</dbReference>
<feature type="domain" description="PAC" evidence="9">
    <location>
        <begin position="120"/>
        <end position="172"/>
    </location>
</feature>
<dbReference type="PANTHER" id="PTHR43065:SF50">
    <property type="entry name" value="HISTIDINE KINASE"/>
    <property type="match status" value="1"/>
</dbReference>
<dbReference type="EC" id="2.7.13.3" evidence="2"/>
<dbReference type="InterPro" id="IPR013656">
    <property type="entry name" value="PAS_4"/>
</dbReference>
<dbReference type="InterPro" id="IPR003661">
    <property type="entry name" value="HisK_dim/P_dom"/>
</dbReference>
<keyword evidence="5" id="KW-0902">Two-component regulatory system</keyword>
<dbReference type="PROSITE" id="PS50109">
    <property type="entry name" value="HIS_KIN"/>
    <property type="match status" value="1"/>
</dbReference>
<evidence type="ECO:0000259" key="7">
    <source>
        <dbReference type="PROSITE" id="PS50109"/>
    </source>
</evidence>
<dbReference type="InterPro" id="IPR005467">
    <property type="entry name" value="His_kinase_dom"/>
</dbReference>
<sequence>MSAVTKSSKGRSPEVKHLQEQIAQLEQQLIEAQQGEKRSRQLLQSIIDASPDWIFVKDRNFRCLLANQSFATAIGTTSESILGKNELELGYPEEVVFGNQEAGIPGFRQDDLEVLAGKTIHNPLEISSTVEGVRIVDVQKIPLYDDNGEVYAILGFAQDITDRQRAETELYQTKNFLESVLKNLPVAVVAKEAKELRFAFFNQAASQLFGLSADQVLGKNDYDLFTKEQAEFFINIDRQVLASGKTIDISEEDALIQGENHILRTKKTAILDELGQAKYLLAITEDITERKRAEQALKESEAQLRKQTKDLEQTLQELRRTQTQLVQSEKMSSLGQLVAGVAHEINNPVNFIFGNLSHAKEYTQDLLGLVELYQEHYPNPHPDIQAELEAIELDFLTEDLPKLLNSMKVGADRIQTIVASLRIFSRMDEAEMKEINIHEGIDSTLMILQNRLKAKPDRPEIKIIKEYGNLPLVECYAGQLNQVFMNIVANAIDALEDAYNAKKLVNPAISIHTKIIENNQAMIILADNGSGIPEKVKSRLFDPFFTTKPIGKGTGMGLSISYQIITEKHGGTLDCFSEPGKGTEFVIKIPLKQPVGLL</sequence>
<evidence type="ECO:0000259" key="9">
    <source>
        <dbReference type="PROSITE" id="PS50113"/>
    </source>
</evidence>
<evidence type="ECO:0000256" key="1">
    <source>
        <dbReference type="ARBA" id="ARBA00000085"/>
    </source>
</evidence>
<dbReference type="Pfam" id="PF08448">
    <property type="entry name" value="PAS_4"/>
    <property type="match status" value="2"/>
</dbReference>
<keyword evidence="6" id="KW-0175">Coiled coil</keyword>
<dbReference type="Gene3D" id="3.30.450.20">
    <property type="entry name" value="PAS domain"/>
    <property type="match status" value="2"/>
</dbReference>
<dbReference type="CDD" id="cd00130">
    <property type="entry name" value="PAS"/>
    <property type="match status" value="1"/>
</dbReference>
<dbReference type="InterPro" id="IPR036097">
    <property type="entry name" value="HisK_dim/P_sf"/>
</dbReference>
<feature type="domain" description="Histidine kinase" evidence="7">
    <location>
        <begin position="340"/>
        <end position="593"/>
    </location>
</feature>
<dbReference type="InterPro" id="IPR036890">
    <property type="entry name" value="HATPase_C_sf"/>
</dbReference>
<dbReference type="Pfam" id="PF02518">
    <property type="entry name" value="HATPase_c"/>
    <property type="match status" value="1"/>
</dbReference>
<dbReference type="PROSITE" id="PS50112">
    <property type="entry name" value="PAS"/>
    <property type="match status" value="2"/>
</dbReference>
<evidence type="ECO:0000259" key="8">
    <source>
        <dbReference type="PROSITE" id="PS50112"/>
    </source>
</evidence>
<name>A0ABV4XHZ6_9CYAN</name>
<dbReference type="NCBIfam" id="TIGR00229">
    <property type="entry name" value="sensory_box"/>
    <property type="match status" value="2"/>
</dbReference>
<comment type="catalytic activity">
    <reaction evidence="1">
        <text>ATP + protein L-histidine = ADP + protein N-phospho-L-histidine.</text>
        <dbReference type="EC" id="2.7.13.3"/>
    </reaction>
</comment>
<organism evidence="10 11">
    <name type="scientific">Floridaenema aerugineum BLCC-F46</name>
    <dbReference type="NCBI Taxonomy" id="3153654"/>
    <lineage>
        <taxon>Bacteria</taxon>
        <taxon>Bacillati</taxon>
        <taxon>Cyanobacteriota</taxon>
        <taxon>Cyanophyceae</taxon>
        <taxon>Oscillatoriophycideae</taxon>
        <taxon>Aerosakkonematales</taxon>
        <taxon>Aerosakkonemataceae</taxon>
        <taxon>Floridanema</taxon>
        <taxon>Floridanema aerugineum</taxon>
    </lineage>
</organism>
<dbReference type="SUPFAM" id="SSF55874">
    <property type="entry name" value="ATPase domain of HSP90 chaperone/DNA topoisomerase II/histidine kinase"/>
    <property type="match status" value="1"/>
</dbReference>
<keyword evidence="3" id="KW-0597">Phosphoprotein</keyword>
<protein>
    <recommendedName>
        <fullName evidence="2">histidine kinase</fullName>
        <ecNumber evidence="2">2.7.13.3</ecNumber>
    </recommendedName>
</protein>
<feature type="domain" description="PAS" evidence="8">
    <location>
        <begin position="39"/>
        <end position="94"/>
    </location>
</feature>
<accession>A0ABV4XHZ6</accession>
<dbReference type="SMART" id="SM00091">
    <property type="entry name" value="PAS"/>
    <property type="match status" value="2"/>
</dbReference>
<evidence type="ECO:0000256" key="4">
    <source>
        <dbReference type="ARBA" id="ARBA00022777"/>
    </source>
</evidence>
<keyword evidence="11" id="KW-1185">Reference proteome</keyword>
<evidence type="ECO:0000256" key="2">
    <source>
        <dbReference type="ARBA" id="ARBA00012438"/>
    </source>
</evidence>
<dbReference type="SMART" id="SM00388">
    <property type="entry name" value="HisKA"/>
    <property type="match status" value="1"/>
</dbReference>